<evidence type="ECO:0000256" key="2">
    <source>
        <dbReference type="PROSITE-ProRule" id="PRU00176"/>
    </source>
</evidence>
<dbReference type="Gene3D" id="3.30.70.330">
    <property type="match status" value="1"/>
</dbReference>
<keyword evidence="6" id="KW-1185">Reference proteome</keyword>
<evidence type="ECO:0000313" key="6">
    <source>
        <dbReference type="Proteomes" id="UP001150925"/>
    </source>
</evidence>
<evidence type="ECO:0000259" key="4">
    <source>
        <dbReference type="PROSITE" id="PS50102"/>
    </source>
</evidence>
<feature type="compositionally biased region" description="Polar residues" evidence="3">
    <location>
        <begin position="151"/>
        <end position="162"/>
    </location>
</feature>
<organism evidence="5 6">
    <name type="scientific">Dispira parvispora</name>
    <dbReference type="NCBI Taxonomy" id="1520584"/>
    <lineage>
        <taxon>Eukaryota</taxon>
        <taxon>Fungi</taxon>
        <taxon>Fungi incertae sedis</taxon>
        <taxon>Zoopagomycota</taxon>
        <taxon>Kickxellomycotina</taxon>
        <taxon>Dimargaritomycetes</taxon>
        <taxon>Dimargaritales</taxon>
        <taxon>Dimargaritaceae</taxon>
        <taxon>Dispira</taxon>
    </lineage>
</organism>
<feature type="compositionally biased region" description="Low complexity" evidence="3">
    <location>
        <begin position="127"/>
        <end position="140"/>
    </location>
</feature>
<feature type="region of interest" description="Disordered" evidence="3">
    <location>
        <begin position="1"/>
        <end position="26"/>
    </location>
</feature>
<proteinExistence type="predicted"/>
<protein>
    <recommendedName>
        <fullName evidence="4">RRM domain-containing protein</fullName>
    </recommendedName>
</protein>
<accession>A0A9W8AYN0</accession>
<gene>
    <name evidence="5" type="ORF">IWQ62_000299</name>
</gene>
<dbReference type="InterPro" id="IPR035979">
    <property type="entry name" value="RBD_domain_sf"/>
</dbReference>
<dbReference type="Proteomes" id="UP001150925">
    <property type="component" value="Unassembled WGS sequence"/>
</dbReference>
<dbReference type="Pfam" id="PF00076">
    <property type="entry name" value="RRM_1"/>
    <property type="match status" value="1"/>
</dbReference>
<feature type="domain" description="RRM" evidence="4">
    <location>
        <begin position="25"/>
        <end position="106"/>
    </location>
</feature>
<reference evidence="5" key="1">
    <citation type="submission" date="2022-07" db="EMBL/GenBank/DDBJ databases">
        <title>Phylogenomic reconstructions and comparative analyses of Kickxellomycotina fungi.</title>
        <authorList>
            <person name="Reynolds N.K."/>
            <person name="Stajich J.E."/>
            <person name="Barry K."/>
            <person name="Grigoriev I.V."/>
            <person name="Crous P."/>
            <person name="Smith M.E."/>
        </authorList>
    </citation>
    <scope>NUCLEOTIDE SEQUENCE</scope>
    <source>
        <strain evidence="5">RSA 1196</strain>
    </source>
</reference>
<keyword evidence="1 2" id="KW-0694">RNA-binding</keyword>
<dbReference type="InterPro" id="IPR000504">
    <property type="entry name" value="RRM_dom"/>
</dbReference>
<dbReference type="SMART" id="SM00360">
    <property type="entry name" value="RRM"/>
    <property type="match status" value="1"/>
</dbReference>
<dbReference type="InterPro" id="IPR012677">
    <property type="entry name" value="Nucleotide-bd_a/b_plait_sf"/>
</dbReference>
<evidence type="ECO:0000313" key="5">
    <source>
        <dbReference type="EMBL" id="KAJ1969928.1"/>
    </source>
</evidence>
<dbReference type="PANTHER" id="PTHR48025">
    <property type="entry name" value="OS02G0815200 PROTEIN"/>
    <property type="match status" value="1"/>
</dbReference>
<dbReference type="PANTHER" id="PTHR48025:SF1">
    <property type="entry name" value="RRM DOMAIN-CONTAINING PROTEIN"/>
    <property type="match status" value="1"/>
</dbReference>
<evidence type="ECO:0000256" key="3">
    <source>
        <dbReference type="SAM" id="MobiDB-lite"/>
    </source>
</evidence>
<dbReference type="OrthoDB" id="6730379at2759"/>
<evidence type="ECO:0000256" key="1">
    <source>
        <dbReference type="ARBA" id="ARBA00022884"/>
    </source>
</evidence>
<feature type="compositionally biased region" description="Basic and acidic residues" evidence="3">
    <location>
        <begin position="1"/>
        <end position="10"/>
    </location>
</feature>
<dbReference type="EMBL" id="JANBPY010000013">
    <property type="protein sequence ID" value="KAJ1969928.1"/>
    <property type="molecule type" value="Genomic_DNA"/>
</dbReference>
<dbReference type="GO" id="GO:0003729">
    <property type="term" value="F:mRNA binding"/>
    <property type="evidence" value="ECO:0007669"/>
    <property type="project" value="TreeGrafter"/>
</dbReference>
<dbReference type="SUPFAM" id="SSF54928">
    <property type="entry name" value="RNA-binding domain, RBD"/>
    <property type="match status" value="1"/>
</dbReference>
<name>A0A9W8AYN0_9FUNG</name>
<dbReference type="PROSITE" id="PS50102">
    <property type="entry name" value="RRM"/>
    <property type="match status" value="1"/>
</dbReference>
<dbReference type="AlphaFoldDB" id="A0A9W8AYN0"/>
<feature type="region of interest" description="Disordered" evidence="3">
    <location>
        <begin position="104"/>
        <end position="162"/>
    </location>
</feature>
<feature type="compositionally biased region" description="Polar residues" evidence="3">
    <location>
        <begin position="11"/>
        <end position="24"/>
    </location>
</feature>
<dbReference type="InterPro" id="IPR050502">
    <property type="entry name" value="Euk_RNA-bind_prot"/>
</dbReference>
<sequence>MSESPRKEQDGPSTDSQEGTTTNPKALYIGNLDPSVDEYAIIKLFAPFGEITRIDYKFHLHGPKRGQPRGFCFVEYSTAEAAQRAMEAMHGQRLKQRFLVVSASSGSKSLHQNHRVSTDADKPRWASQSSSSASKGSRSSHPYQTPGVVAKSQQLARVSTQTKIQALEAKLAEMQKGKGTHPKS</sequence>
<comment type="caution">
    <text evidence="5">The sequence shown here is derived from an EMBL/GenBank/DDBJ whole genome shotgun (WGS) entry which is preliminary data.</text>
</comment>